<dbReference type="GeneID" id="8580580"/>
<name>A8X0B0_CAEBR</name>
<accession>A8X0B0</accession>
<dbReference type="InParanoid" id="A8X0B0"/>
<feature type="chain" id="PRO_5002729787" evidence="1">
    <location>
        <begin position="23"/>
        <end position="65"/>
    </location>
</feature>
<keyword evidence="1" id="KW-0732">Signal</keyword>
<dbReference type="EMBL" id="HE601419">
    <property type="protein sequence ID" value="CAP26070.1"/>
    <property type="molecule type" value="Genomic_DNA"/>
</dbReference>
<proteinExistence type="predicted"/>
<dbReference type="eggNOG" id="ENOG502TJ6V">
    <property type="taxonomic scope" value="Eukaryota"/>
</dbReference>
<evidence type="ECO:0000256" key="1">
    <source>
        <dbReference type="SAM" id="SignalP"/>
    </source>
</evidence>
<dbReference type="HOGENOM" id="CLU_2906189_0_0_1"/>
<protein>
    <submittedName>
        <fullName evidence="2">Protein CBG05630</fullName>
    </submittedName>
</protein>
<dbReference type="OMA" id="DMMDEPK"/>
<sequence length="65" mass="7660">MLRFVLSLAFFLAILTVFSVEGQRVFDMMDEPKTASNGPSAFYQRKTYLQPFYQAPTQLFWRRSD</sequence>
<evidence type="ECO:0000313" key="4">
    <source>
        <dbReference type="WormBase" id="CBG05630"/>
    </source>
</evidence>
<reference evidence="2 3" key="1">
    <citation type="journal article" date="2003" name="PLoS Biol.">
        <title>The genome sequence of Caenorhabditis briggsae: a platform for comparative genomics.</title>
        <authorList>
            <person name="Stein L.D."/>
            <person name="Bao Z."/>
            <person name="Blasiar D."/>
            <person name="Blumenthal T."/>
            <person name="Brent M.R."/>
            <person name="Chen N."/>
            <person name="Chinwalla A."/>
            <person name="Clarke L."/>
            <person name="Clee C."/>
            <person name="Coghlan A."/>
            <person name="Coulson A."/>
            <person name="D'Eustachio P."/>
            <person name="Fitch D.H."/>
            <person name="Fulton L.A."/>
            <person name="Fulton R.E."/>
            <person name="Griffiths-Jones S."/>
            <person name="Harris T.W."/>
            <person name="Hillier L.W."/>
            <person name="Kamath R."/>
            <person name="Kuwabara P.E."/>
            <person name="Mardis E.R."/>
            <person name="Marra M.A."/>
            <person name="Miner T.L."/>
            <person name="Minx P."/>
            <person name="Mullikin J.C."/>
            <person name="Plumb R.W."/>
            <person name="Rogers J."/>
            <person name="Schein J.E."/>
            <person name="Sohrmann M."/>
            <person name="Spieth J."/>
            <person name="Stajich J.E."/>
            <person name="Wei C."/>
            <person name="Willey D."/>
            <person name="Wilson R.K."/>
            <person name="Durbin R."/>
            <person name="Waterston R.H."/>
        </authorList>
    </citation>
    <scope>NUCLEOTIDE SEQUENCE [LARGE SCALE GENOMIC DNA]</scope>
    <source>
        <strain evidence="2 3">AF16</strain>
    </source>
</reference>
<dbReference type="RefSeq" id="XP_002638583.1">
    <property type="nucleotide sequence ID" value="XM_002638537.1"/>
</dbReference>
<keyword evidence="3" id="KW-1185">Reference proteome</keyword>
<dbReference type="Proteomes" id="UP000008549">
    <property type="component" value="Unassembled WGS sequence"/>
</dbReference>
<dbReference type="KEGG" id="cbr:CBG_05630"/>
<feature type="signal peptide" evidence="1">
    <location>
        <begin position="1"/>
        <end position="22"/>
    </location>
</feature>
<gene>
    <name evidence="2 4" type="ORF">CBG05630</name>
    <name evidence="2" type="ORF">CBG_05630</name>
</gene>
<dbReference type="AlphaFoldDB" id="A8X0B0"/>
<dbReference type="WormBase" id="CBG05630">
    <property type="protein sequence ID" value="CBP07150"/>
    <property type="gene ID" value="WBGene00028039"/>
</dbReference>
<reference evidence="2 3" key="2">
    <citation type="journal article" date="2011" name="PLoS Genet.">
        <title>Caenorhabditis briggsae recombinant inbred line genotypes reveal inter-strain incompatibility and the evolution of recombination.</title>
        <authorList>
            <person name="Ross J.A."/>
            <person name="Koboldt D.C."/>
            <person name="Staisch J.E."/>
            <person name="Chamberlin H.M."/>
            <person name="Gupta B.P."/>
            <person name="Miller R.D."/>
            <person name="Baird S.E."/>
            <person name="Haag E.S."/>
        </authorList>
    </citation>
    <scope>NUCLEOTIDE SEQUENCE [LARGE SCALE GENOMIC DNA]</scope>
    <source>
        <strain evidence="2 3">AF16</strain>
    </source>
</reference>
<dbReference type="CTD" id="8580580"/>
<evidence type="ECO:0000313" key="2">
    <source>
        <dbReference type="EMBL" id="CAP26070.1"/>
    </source>
</evidence>
<organism evidence="2 3">
    <name type="scientific">Caenorhabditis briggsae</name>
    <dbReference type="NCBI Taxonomy" id="6238"/>
    <lineage>
        <taxon>Eukaryota</taxon>
        <taxon>Metazoa</taxon>
        <taxon>Ecdysozoa</taxon>
        <taxon>Nematoda</taxon>
        <taxon>Chromadorea</taxon>
        <taxon>Rhabditida</taxon>
        <taxon>Rhabditina</taxon>
        <taxon>Rhabditomorpha</taxon>
        <taxon>Rhabditoidea</taxon>
        <taxon>Rhabditidae</taxon>
        <taxon>Peloderinae</taxon>
        <taxon>Caenorhabditis</taxon>
    </lineage>
</organism>
<dbReference type="FunCoup" id="A8X0B0">
    <property type="interactions" value="121"/>
</dbReference>
<evidence type="ECO:0000313" key="3">
    <source>
        <dbReference type="Proteomes" id="UP000008549"/>
    </source>
</evidence>